<feature type="non-terminal residue" evidence="1">
    <location>
        <position position="1"/>
    </location>
</feature>
<dbReference type="Proteomes" id="UP000499080">
    <property type="component" value="Unassembled WGS sequence"/>
</dbReference>
<proteinExistence type="predicted"/>
<evidence type="ECO:0000313" key="3">
    <source>
        <dbReference type="Proteomes" id="UP000499080"/>
    </source>
</evidence>
<evidence type="ECO:0000313" key="1">
    <source>
        <dbReference type="EMBL" id="GBM02595.1"/>
    </source>
</evidence>
<gene>
    <name evidence="2" type="ORF">AVEN_202603_1</name>
    <name evidence="1" type="ORF">AVEN_246101_1</name>
</gene>
<dbReference type="EMBL" id="BGPR01086223">
    <property type="protein sequence ID" value="GBM02595.1"/>
    <property type="molecule type" value="Genomic_DNA"/>
</dbReference>
<protein>
    <submittedName>
        <fullName evidence="1">Uncharacterized protein</fullName>
    </submittedName>
</protein>
<accession>A0A4Y2CGY9</accession>
<organism evidence="1 3">
    <name type="scientific">Araneus ventricosus</name>
    <name type="common">Orbweaver spider</name>
    <name type="synonym">Epeira ventricosa</name>
    <dbReference type="NCBI Taxonomy" id="182803"/>
    <lineage>
        <taxon>Eukaryota</taxon>
        <taxon>Metazoa</taxon>
        <taxon>Ecdysozoa</taxon>
        <taxon>Arthropoda</taxon>
        <taxon>Chelicerata</taxon>
        <taxon>Arachnida</taxon>
        <taxon>Araneae</taxon>
        <taxon>Araneomorphae</taxon>
        <taxon>Entelegynae</taxon>
        <taxon>Araneoidea</taxon>
        <taxon>Araneidae</taxon>
        <taxon>Araneus</taxon>
    </lineage>
</organism>
<comment type="caution">
    <text evidence="1">The sequence shown here is derived from an EMBL/GenBank/DDBJ whole genome shotgun (WGS) entry which is preliminary data.</text>
</comment>
<dbReference type="EMBL" id="BGPR01086239">
    <property type="protein sequence ID" value="GBM02663.1"/>
    <property type="molecule type" value="Genomic_DNA"/>
</dbReference>
<dbReference type="AlphaFoldDB" id="A0A4Y2CGY9"/>
<reference evidence="1 3" key="1">
    <citation type="journal article" date="2019" name="Sci. Rep.">
        <title>Orb-weaving spider Araneus ventricosus genome elucidates the spidroin gene catalogue.</title>
        <authorList>
            <person name="Kono N."/>
            <person name="Nakamura H."/>
            <person name="Ohtoshi R."/>
            <person name="Moran D.A.P."/>
            <person name="Shinohara A."/>
            <person name="Yoshida Y."/>
            <person name="Fujiwara M."/>
            <person name="Mori M."/>
            <person name="Tomita M."/>
            <person name="Arakawa K."/>
        </authorList>
    </citation>
    <scope>NUCLEOTIDE SEQUENCE [LARGE SCALE GENOMIC DNA]</scope>
</reference>
<keyword evidence="3" id="KW-1185">Reference proteome</keyword>
<name>A0A4Y2CGY9_ARAVE</name>
<evidence type="ECO:0000313" key="2">
    <source>
        <dbReference type="EMBL" id="GBM02663.1"/>
    </source>
</evidence>
<sequence>VQDDRYDTCATACLLFVTGAEDPPSFLFSDLSGYDGRSWI</sequence>